<sequence>MGKRELPTRHNFLTETVKNLLEPSNTNTEPLIDGKSVITVTSDEKALSKYEHHPSSNLDPSIVIEHVPQVRIIEPVARKKQRSNEEAEITDEYYLKRHRRHEMDEKKQKNREKERLRHGYYQQKQLVERIKTMDKSHLQSIVSSIRHRTHQNEEVIEEEYLNDLHHRLLKDALEHLRRYEVLGLCNQKEASHMIEEEQALLPQEDPFTDLNPTPTELHRETQFHKSLQLEAKKQRQNQMKSFSGQLQSNTTGSRRSTRRVIAFGQKLPEFEPQEFDLPEHIILEGTHFQKK</sequence>
<reference evidence="2 3" key="1">
    <citation type="submission" date="2016-03" db="EMBL/GenBank/DDBJ databases">
        <title>Choanephora cucurbitarum.</title>
        <authorList>
            <person name="Min B."/>
            <person name="Park H."/>
            <person name="Park J.-H."/>
            <person name="Shin H.-D."/>
            <person name="Choi I.-G."/>
        </authorList>
    </citation>
    <scope>NUCLEOTIDE SEQUENCE [LARGE SCALE GENOMIC DNA]</scope>
    <source>
        <strain evidence="2 3">KUS-F28377</strain>
    </source>
</reference>
<keyword evidence="3" id="KW-1185">Reference proteome</keyword>
<dbReference type="STRING" id="101091.A0A1C7NFJ4"/>
<protein>
    <recommendedName>
        <fullName evidence="4">Something about silencing protein 4 domain-containing protein</fullName>
    </recommendedName>
</protein>
<dbReference type="AlphaFoldDB" id="A0A1C7NFJ4"/>
<evidence type="ECO:0000256" key="1">
    <source>
        <dbReference type="SAM" id="MobiDB-lite"/>
    </source>
</evidence>
<evidence type="ECO:0000313" key="2">
    <source>
        <dbReference type="EMBL" id="OBZ87893.1"/>
    </source>
</evidence>
<feature type="compositionally biased region" description="Polar residues" evidence="1">
    <location>
        <begin position="236"/>
        <end position="247"/>
    </location>
</feature>
<comment type="caution">
    <text evidence="2">The sequence shown here is derived from an EMBL/GenBank/DDBJ whole genome shotgun (WGS) entry which is preliminary data.</text>
</comment>
<evidence type="ECO:0000313" key="3">
    <source>
        <dbReference type="Proteomes" id="UP000093000"/>
    </source>
</evidence>
<dbReference type="Proteomes" id="UP000093000">
    <property type="component" value="Unassembled WGS sequence"/>
</dbReference>
<dbReference type="EMBL" id="LUGH01000190">
    <property type="protein sequence ID" value="OBZ87893.1"/>
    <property type="molecule type" value="Genomic_DNA"/>
</dbReference>
<dbReference type="Gene3D" id="6.10.250.3170">
    <property type="match status" value="1"/>
</dbReference>
<proteinExistence type="predicted"/>
<evidence type="ECO:0008006" key="4">
    <source>
        <dbReference type="Google" id="ProtNLM"/>
    </source>
</evidence>
<gene>
    <name evidence="2" type="ORF">A0J61_04052</name>
</gene>
<dbReference type="InParanoid" id="A0A1C7NFJ4"/>
<dbReference type="OrthoDB" id="2555515at2759"/>
<organism evidence="2 3">
    <name type="scientific">Choanephora cucurbitarum</name>
    <dbReference type="NCBI Taxonomy" id="101091"/>
    <lineage>
        <taxon>Eukaryota</taxon>
        <taxon>Fungi</taxon>
        <taxon>Fungi incertae sedis</taxon>
        <taxon>Mucoromycota</taxon>
        <taxon>Mucoromycotina</taxon>
        <taxon>Mucoromycetes</taxon>
        <taxon>Mucorales</taxon>
        <taxon>Mucorineae</taxon>
        <taxon>Choanephoraceae</taxon>
        <taxon>Choanephoroideae</taxon>
        <taxon>Choanephora</taxon>
    </lineage>
</organism>
<accession>A0A1C7NFJ4</accession>
<name>A0A1C7NFJ4_9FUNG</name>
<feature type="region of interest" description="Disordered" evidence="1">
    <location>
        <begin position="232"/>
        <end position="257"/>
    </location>
</feature>